<dbReference type="Gene3D" id="3.20.20.70">
    <property type="entry name" value="Aldolase class I"/>
    <property type="match status" value="1"/>
</dbReference>
<dbReference type="GO" id="GO:0009228">
    <property type="term" value="P:thiamine biosynthetic process"/>
    <property type="evidence" value="ECO:0007669"/>
    <property type="project" value="UniProtKB-KW"/>
</dbReference>
<protein>
    <recommendedName>
        <fullName evidence="1">Thiamine phosphate synthase/TenI domain-containing protein</fullName>
    </recommendedName>
</protein>
<name>A0A381VS81_9ZZZZ</name>
<reference evidence="2" key="1">
    <citation type="submission" date="2018-05" db="EMBL/GenBank/DDBJ databases">
        <authorList>
            <person name="Lanie J.A."/>
            <person name="Ng W.-L."/>
            <person name="Kazmierczak K.M."/>
            <person name="Andrzejewski T.M."/>
            <person name="Davidsen T.M."/>
            <person name="Wayne K.J."/>
            <person name="Tettelin H."/>
            <person name="Glass J.I."/>
            <person name="Rusch D."/>
            <person name="Podicherti R."/>
            <person name="Tsui H.-C.T."/>
            <person name="Winkler M.E."/>
        </authorList>
    </citation>
    <scope>NUCLEOTIDE SEQUENCE</scope>
</reference>
<gene>
    <name evidence="2" type="ORF">METZ01_LOCUS95341</name>
</gene>
<accession>A0A381VS81</accession>
<evidence type="ECO:0000259" key="1">
    <source>
        <dbReference type="Pfam" id="PF02581"/>
    </source>
</evidence>
<dbReference type="InterPro" id="IPR036206">
    <property type="entry name" value="ThiamineP_synth_sf"/>
</dbReference>
<dbReference type="SUPFAM" id="SSF51391">
    <property type="entry name" value="Thiamin phosphate synthase"/>
    <property type="match status" value="1"/>
</dbReference>
<sequence length="191" mass="21947">MAVKKSYLYFIIDYPGEVNLDYVRNIGAILILRKPENSSSNELKKFQTECSRRGISLYIGNSVKLLFQLKTNKFYISAHNKRPFNHLKRTNTKIDIIGSAHNICEINEKIRQGCRNILLSRLFKTNYKYKKGWLGAIKFNLLTRKVSANFVALGGINEKNFNQLKILNITGLAMSSDKKKAGNYLPAFYKN</sequence>
<proteinExistence type="predicted"/>
<feature type="domain" description="Thiamine phosphate synthase/TenI" evidence="1">
    <location>
        <begin position="30"/>
        <end position="176"/>
    </location>
</feature>
<dbReference type="InterPro" id="IPR022998">
    <property type="entry name" value="ThiamineP_synth_TenI"/>
</dbReference>
<evidence type="ECO:0000313" key="2">
    <source>
        <dbReference type="EMBL" id="SVA42487.1"/>
    </source>
</evidence>
<organism evidence="2">
    <name type="scientific">marine metagenome</name>
    <dbReference type="NCBI Taxonomy" id="408172"/>
    <lineage>
        <taxon>unclassified sequences</taxon>
        <taxon>metagenomes</taxon>
        <taxon>ecological metagenomes</taxon>
    </lineage>
</organism>
<dbReference type="AlphaFoldDB" id="A0A381VS81"/>
<dbReference type="Pfam" id="PF02581">
    <property type="entry name" value="TMP-TENI"/>
    <property type="match status" value="1"/>
</dbReference>
<dbReference type="EMBL" id="UINC01009474">
    <property type="protein sequence ID" value="SVA42487.1"/>
    <property type="molecule type" value="Genomic_DNA"/>
</dbReference>
<dbReference type="InterPro" id="IPR013785">
    <property type="entry name" value="Aldolase_TIM"/>
</dbReference>